<dbReference type="InterPro" id="IPR016024">
    <property type="entry name" value="ARM-type_fold"/>
</dbReference>
<keyword evidence="2" id="KW-0175">Coiled coil</keyword>
<reference evidence="8" key="1">
    <citation type="submission" date="2012-12" db="EMBL/GenBank/DDBJ databases">
        <authorList>
            <person name="Hellsten U."/>
            <person name="Grimwood J."/>
            <person name="Chapman J.A."/>
            <person name="Shapiro H."/>
            <person name="Aerts A."/>
            <person name="Otillar R.P."/>
            <person name="Terry A.Y."/>
            <person name="Boore J.L."/>
            <person name="Simakov O."/>
            <person name="Marletaz F."/>
            <person name="Cho S.-J."/>
            <person name="Edsinger-Gonzales E."/>
            <person name="Havlak P."/>
            <person name="Kuo D.-H."/>
            <person name="Larsson T."/>
            <person name="Lv J."/>
            <person name="Arendt D."/>
            <person name="Savage R."/>
            <person name="Osoegawa K."/>
            <person name="de Jong P."/>
            <person name="Lindberg D.R."/>
            <person name="Seaver E.C."/>
            <person name="Weisblat D.A."/>
            <person name="Putnam N.H."/>
            <person name="Grigoriev I.V."/>
            <person name="Rokhsar D.S."/>
        </authorList>
    </citation>
    <scope>NUCLEOTIDE SEQUENCE</scope>
    <source>
        <strain evidence="8">I ESC-2004</strain>
    </source>
</reference>
<evidence type="ECO:0000256" key="2">
    <source>
        <dbReference type="SAM" id="Coils"/>
    </source>
</evidence>
<dbReference type="Pfam" id="PF02854">
    <property type="entry name" value="MIF4G"/>
    <property type="match status" value="1"/>
</dbReference>
<protein>
    <recommendedName>
        <fullName evidence="5">W2 domain-containing protein</fullName>
    </recommendedName>
</protein>
<feature type="compositionally biased region" description="Low complexity" evidence="3">
    <location>
        <begin position="533"/>
        <end position="547"/>
    </location>
</feature>
<keyword evidence="4" id="KW-0732">Signal</keyword>
<dbReference type="PANTHER" id="PTHR23253:SF78">
    <property type="entry name" value="EUKARYOTIC TRANSLATION INITIATION FACTOR 4G1, ISOFORM B-RELATED"/>
    <property type="match status" value="1"/>
</dbReference>
<sequence length="883" mass="98328">MNIVSMMSVVMISTHVLLVPDQWSPLNLEGKKQYDRAFLLQLQFANESLEKPTNLPGLDVILDAPMRHNEQPRGDRGPPSMKQMIDFTPGFVKSSPSGSKGQMGPGGMRSRSRQKDQRPPGKVISIQRSEDVTLKRAKNAWKPPAKVASADGVSQELVEQEVFRKVRAILNKLTPQNFQTLIPQFAELEISTESLLKGAIMIVFEKAISEPAFSVTYANLCKRLGQVKVPSDKDPSQMVVFRNLLVVQCQIEFQKDKAAEVEDAAKLLSIEAAESEEEKKQLRLELEYARTMARRRSNGNIRFIGELYKLDVLLEKIMHECVHKLLKAKDEESMECLCGLLTTIGKKIDVKNGTKLFDQYFQRIETIVNNRQFSSRVRFMLQDVIDLRKNKWIPRREDKGPKMISEVHDEAEREKQEKAALLHSLPPQDKRSRGPGPNRGQQGGGPQQQSDDGWTSLGPGGRGGFSWARGSSGGSKPSSQEAEKSSAPANRFSALSGAEDARGRGSSATSAPGSRNQSRESSRNRERSREPPTSEASRPAAVAQPAAKEFTDEEVERKTTYLVDELLLNNDLKSARKRRAQAVLNYSLSCSLKALSQSPSSLKGKLCGGHSLHNADCSLSLQMDIPNVWAYFGELLAPSLVSGALPLDALQAICKPCMAFSKAHVLAAAALKATADIIGLEKVADMWRLAQMQWQDFTPSSCDLNEFLTQNKLEMLNATELTIGQIKSELLRIVQPKMTNDAILEWIAENVTEVQRKDSQFVRALMTAVCSSVIIDHEAKKQLNVPALKDRATLLQIYLDHDGNLELQALYALQALMVSMHHPSGLLRTFFDVLYDEDLISEDSFFKWDSSDDAAEAGKGVARHSVRQFFTWLHEPSEDQEDA</sequence>
<evidence type="ECO:0000313" key="7">
    <source>
        <dbReference type="EnsemblMetazoa" id="CapteP19755"/>
    </source>
</evidence>
<dbReference type="OMA" id="MGTINEV"/>
<dbReference type="PANTHER" id="PTHR23253">
    <property type="entry name" value="EUKARYOTIC TRANSLATION INITIATION FACTOR 4 GAMMA"/>
    <property type="match status" value="1"/>
</dbReference>
<dbReference type="STRING" id="283909.R7VEW2"/>
<reference evidence="6 8" key="2">
    <citation type="journal article" date="2013" name="Nature">
        <title>Insights into bilaterian evolution from three spiralian genomes.</title>
        <authorList>
            <person name="Simakov O."/>
            <person name="Marletaz F."/>
            <person name="Cho S.J."/>
            <person name="Edsinger-Gonzales E."/>
            <person name="Havlak P."/>
            <person name="Hellsten U."/>
            <person name="Kuo D.H."/>
            <person name="Larsson T."/>
            <person name="Lv J."/>
            <person name="Arendt D."/>
            <person name="Savage R."/>
            <person name="Osoegawa K."/>
            <person name="de Jong P."/>
            <person name="Grimwood J."/>
            <person name="Chapman J.A."/>
            <person name="Shapiro H."/>
            <person name="Aerts A."/>
            <person name="Otillar R.P."/>
            <person name="Terry A.Y."/>
            <person name="Boore J.L."/>
            <person name="Grigoriev I.V."/>
            <person name="Lindberg D.R."/>
            <person name="Seaver E.C."/>
            <person name="Weisblat D.A."/>
            <person name="Putnam N.H."/>
            <person name="Rokhsar D.S."/>
        </authorList>
    </citation>
    <scope>NUCLEOTIDE SEQUENCE</scope>
    <source>
        <strain evidence="6 8">I ESC-2004</strain>
    </source>
</reference>
<dbReference type="Gene3D" id="1.25.40.180">
    <property type="match status" value="3"/>
</dbReference>
<dbReference type="InterPro" id="IPR003307">
    <property type="entry name" value="W2_domain"/>
</dbReference>
<feature type="region of interest" description="Disordered" evidence="3">
    <location>
        <begin position="68"/>
        <end position="123"/>
    </location>
</feature>
<dbReference type="SMART" id="SM00543">
    <property type="entry name" value="MIF4G"/>
    <property type="match status" value="1"/>
</dbReference>
<dbReference type="SUPFAM" id="SSF48371">
    <property type="entry name" value="ARM repeat"/>
    <property type="match status" value="3"/>
</dbReference>
<dbReference type="EnsemblMetazoa" id="CapteT19755">
    <property type="protein sequence ID" value="CapteP19755"/>
    <property type="gene ID" value="CapteG19755"/>
</dbReference>
<dbReference type="GO" id="GO:0006417">
    <property type="term" value="P:regulation of translation"/>
    <property type="evidence" value="ECO:0007669"/>
    <property type="project" value="UniProtKB-KW"/>
</dbReference>
<evidence type="ECO:0000313" key="8">
    <source>
        <dbReference type="Proteomes" id="UP000014760"/>
    </source>
</evidence>
<feature type="region of interest" description="Disordered" evidence="3">
    <location>
        <begin position="399"/>
        <end position="555"/>
    </location>
</feature>
<dbReference type="Proteomes" id="UP000014760">
    <property type="component" value="Unassembled WGS sequence"/>
</dbReference>
<feature type="coiled-coil region" evidence="2">
    <location>
        <begin position="258"/>
        <end position="292"/>
    </location>
</feature>
<feature type="chain" id="PRO_5008788963" description="W2 domain-containing protein" evidence="4">
    <location>
        <begin position="19"/>
        <end position="883"/>
    </location>
</feature>
<proteinExistence type="predicted"/>
<name>R7VEW2_CAPTE</name>
<evidence type="ECO:0000256" key="3">
    <source>
        <dbReference type="SAM" id="MobiDB-lite"/>
    </source>
</evidence>
<keyword evidence="8" id="KW-1185">Reference proteome</keyword>
<dbReference type="GO" id="GO:0016281">
    <property type="term" value="C:eukaryotic translation initiation factor 4F complex"/>
    <property type="evidence" value="ECO:0007669"/>
    <property type="project" value="TreeGrafter"/>
</dbReference>
<gene>
    <name evidence="6" type="ORF">CAPTEDRAFT_19755</name>
</gene>
<feature type="compositionally biased region" description="Basic and acidic residues" evidence="3">
    <location>
        <begin position="399"/>
        <end position="420"/>
    </location>
</feature>
<organism evidence="6">
    <name type="scientific">Capitella teleta</name>
    <name type="common">Polychaete worm</name>
    <dbReference type="NCBI Taxonomy" id="283909"/>
    <lineage>
        <taxon>Eukaryota</taxon>
        <taxon>Metazoa</taxon>
        <taxon>Spiralia</taxon>
        <taxon>Lophotrochozoa</taxon>
        <taxon>Annelida</taxon>
        <taxon>Polychaeta</taxon>
        <taxon>Sedentaria</taxon>
        <taxon>Scolecida</taxon>
        <taxon>Capitellidae</taxon>
        <taxon>Capitella</taxon>
    </lineage>
</organism>
<dbReference type="GO" id="GO:0003743">
    <property type="term" value="F:translation initiation factor activity"/>
    <property type="evidence" value="ECO:0007669"/>
    <property type="project" value="TreeGrafter"/>
</dbReference>
<accession>R7VEW2</accession>
<keyword evidence="1" id="KW-0810">Translation regulation</keyword>
<feature type="domain" description="W2" evidence="5">
    <location>
        <begin position="716"/>
        <end position="883"/>
    </location>
</feature>
<dbReference type="EMBL" id="KB292507">
    <property type="protein sequence ID" value="ELU17393.1"/>
    <property type="molecule type" value="Genomic_DNA"/>
</dbReference>
<evidence type="ECO:0000313" key="6">
    <source>
        <dbReference type="EMBL" id="ELU17393.1"/>
    </source>
</evidence>
<feature type="signal peptide" evidence="4">
    <location>
        <begin position="1"/>
        <end position="18"/>
    </location>
</feature>
<dbReference type="CDD" id="cd11559">
    <property type="entry name" value="W2_eIF4G1_like"/>
    <property type="match status" value="1"/>
</dbReference>
<dbReference type="SMART" id="SM00515">
    <property type="entry name" value="eIF5C"/>
    <property type="match status" value="1"/>
</dbReference>
<dbReference type="FunFam" id="1.25.40.180:FF:000042">
    <property type="entry name" value="Eukaryotic translation initiation factor 4 gamma"/>
    <property type="match status" value="1"/>
</dbReference>
<dbReference type="AlphaFoldDB" id="R7VEW2"/>
<evidence type="ECO:0000256" key="1">
    <source>
        <dbReference type="ARBA" id="ARBA00022845"/>
    </source>
</evidence>
<evidence type="ECO:0000259" key="5">
    <source>
        <dbReference type="PROSITE" id="PS51363"/>
    </source>
</evidence>
<reference evidence="7" key="3">
    <citation type="submission" date="2015-06" db="UniProtKB">
        <authorList>
            <consortium name="EnsemblMetazoa"/>
        </authorList>
    </citation>
    <scope>IDENTIFICATION</scope>
</reference>
<dbReference type="HOGENOM" id="CLU_001519_0_1_1"/>
<dbReference type="OrthoDB" id="514777at2759"/>
<dbReference type="GO" id="GO:0003729">
    <property type="term" value="F:mRNA binding"/>
    <property type="evidence" value="ECO:0007669"/>
    <property type="project" value="TreeGrafter"/>
</dbReference>
<dbReference type="Pfam" id="PF02020">
    <property type="entry name" value="W2"/>
    <property type="match status" value="1"/>
</dbReference>
<evidence type="ECO:0000256" key="4">
    <source>
        <dbReference type="SAM" id="SignalP"/>
    </source>
</evidence>
<dbReference type="FunFam" id="1.25.40.180:FF:000001">
    <property type="entry name" value="Eukaryotic translation initiation factor 4 gamma, 3, putative"/>
    <property type="match status" value="1"/>
</dbReference>
<feature type="compositionally biased region" description="Basic and acidic residues" evidence="3">
    <location>
        <begin position="517"/>
        <end position="532"/>
    </location>
</feature>
<dbReference type="InterPro" id="IPR003890">
    <property type="entry name" value="MIF4G-like_typ-3"/>
</dbReference>
<dbReference type="PROSITE" id="PS51363">
    <property type="entry name" value="W2"/>
    <property type="match status" value="1"/>
</dbReference>
<dbReference type="EMBL" id="AMQN01004037">
    <property type="status" value="NOT_ANNOTATED_CDS"/>
    <property type="molecule type" value="Genomic_DNA"/>
</dbReference>